<reference evidence="3 4" key="1">
    <citation type="journal article" date="2023" name="G3 (Bethesda)">
        <title>A chromosome-level genome assembly of Zasmidium syzygii isolated from banana leaves.</title>
        <authorList>
            <person name="van Westerhoven A.C."/>
            <person name="Mehrabi R."/>
            <person name="Talebi R."/>
            <person name="Steentjes M.B.F."/>
            <person name="Corcolon B."/>
            <person name="Chong P.A."/>
            <person name="Kema G.H.J."/>
            <person name="Seidl M.F."/>
        </authorList>
    </citation>
    <scope>NUCLEOTIDE SEQUENCE [LARGE SCALE GENOMIC DNA]</scope>
    <source>
        <strain evidence="3 4">P124</strain>
    </source>
</reference>
<proteinExistence type="predicted"/>
<accession>A0ABR0E101</accession>
<keyword evidence="4" id="KW-1185">Reference proteome</keyword>
<dbReference type="Pfam" id="PF20150">
    <property type="entry name" value="2EXR"/>
    <property type="match status" value="1"/>
</dbReference>
<organism evidence="3 4">
    <name type="scientific">Zasmidium cellare</name>
    <name type="common">Wine cellar mold</name>
    <name type="synonym">Racodium cellare</name>
    <dbReference type="NCBI Taxonomy" id="395010"/>
    <lineage>
        <taxon>Eukaryota</taxon>
        <taxon>Fungi</taxon>
        <taxon>Dikarya</taxon>
        <taxon>Ascomycota</taxon>
        <taxon>Pezizomycotina</taxon>
        <taxon>Dothideomycetes</taxon>
        <taxon>Dothideomycetidae</taxon>
        <taxon>Mycosphaerellales</taxon>
        <taxon>Mycosphaerellaceae</taxon>
        <taxon>Zasmidium</taxon>
    </lineage>
</organism>
<name>A0ABR0E101_ZASCE</name>
<dbReference type="PANTHER" id="PTHR42085">
    <property type="entry name" value="F-BOX DOMAIN-CONTAINING PROTEIN"/>
    <property type="match status" value="1"/>
</dbReference>
<dbReference type="InterPro" id="IPR038883">
    <property type="entry name" value="AN11006-like"/>
</dbReference>
<feature type="domain" description="2EXR" evidence="2">
    <location>
        <begin position="28"/>
        <end position="93"/>
    </location>
</feature>
<evidence type="ECO:0000259" key="2">
    <source>
        <dbReference type="Pfam" id="PF20150"/>
    </source>
</evidence>
<sequence>MVVHTTESDNTTSNDPDTTKDKPTSGKTFLDLPPELRNDIYALALPPQTLAFPTPTPANKHGRAKAPSLLLASKQIHAEALAMFYSKTTFHFPDSNIMLRFLRKIGAKKRKLVKEVIVDTKETSPTPLAGPSLGQQAHDALTALERRLKDNGIRLPIKVYKVRMMHEYVRANGEVRWVESLVFGRAETQEMMFGQLVSVRREVVELDRD</sequence>
<evidence type="ECO:0000256" key="1">
    <source>
        <dbReference type="SAM" id="MobiDB-lite"/>
    </source>
</evidence>
<feature type="region of interest" description="Disordered" evidence="1">
    <location>
        <begin position="1"/>
        <end position="30"/>
    </location>
</feature>
<dbReference type="InterPro" id="IPR045518">
    <property type="entry name" value="2EXR"/>
</dbReference>
<gene>
    <name evidence="3" type="ORF">PRZ48_014189</name>
</gene>
<protein>
    <recommendedName>
        <fullName evidence="2">2EXR domain-containing protein</fullName>
    </recommendedName>
</protein>
<comment type="caution">
    <text evidence="3">The sequence shown here is derived from an EMBL/GenBank/DDBJ whole genome shotgun (WGS) entry which is preliminary data.</text>
</comment>
<evidence type="ECO:0000313" key="3">
    <source>
        <dbReference type="EMBL" id="KAK4494833.1"/>
    </source>
</evidence>
<dbReference type="Proteomes" id="UP001305779">
    <property type="component" value="Unassembled WGS sequence"/>
</dbReference>
<dbReference type="PANTHER" id="PTHR42085:SF1">
    <property type="entry name" value="F-BOX DOMAIN-CONTAINING PROTEIN"/>
    <property type="match status" value="1"/>
</dbReference>
<dbReference type="EMBL" id="JAXOVC010000013">
    <property type="protein sequence ID" value="KAK4494833.1"/>
    <property type="molecule type" value="Genomic_DNA"/>
</dbReference>
<evidence type="ECO:0000313" key="4">
    <source>
        <dbReference type="Proteomes" id="UP001305779"/>
    </source>
</evidence>